<dbReference type="Pfam" id="PF13947">
    <property type="entry name" value="GUB_WAK_bind"/>
    <property type="match status" value="1"/>
</dbReference>
<evidence type="ECO:0000256" key="1">
    <source>
        <dbReference type="ARBA" id="ARBA00004167"/>
    </source>
</evidence>
<evidence type="ECO:0000313" key="6">
    <source>
        <dbReference type="Proteomes" id="UP000623129"/>
    </source>
</evidence>
<dbReference type="PANTHER" id="PTHR33491">
    <property type="entry name" value="OSJNBA0016N04.9 PROTEIN"/>
    <property type="match status" value="1"/>
</dbReference>
<organism evidence="5 6">
    <name type="scientific">Carex littledalei</name>
    <dbReference type="NCBI Taxonomy" id="544730"/>
    <lineage>
        <taxon>Eukaryota</taxon>
        <taxon>Viridiplantae</taxon>
        <taxon>Streptophyta</taxon>
        <taxon>Embryophyta</taxon>
        <taxon>Tracheophyta</taxon>
        <taxon>Spermatophyta</taxon>
        <taxon>Magnoliopsida</taxon>
        <taxon>Liliopsida</taxon>
        <taxon>Poales</taxon>
        <taxon>Cyperaceae</taxon>
        <taxon>Cyperoideae</taxon>
        <taxon>Cariceae</taxon>
        <taxon>Carex</taxon>
        <taxon>Carex subgen. Euthyceras</taxon>
    </lineage>
</organism>
<keyword evidence="3" id="KW-1133">Transmembrane helix</keyword>
<evidence type="ECO:0000313" key="5">
    <source>
        <dbReference type="EMBL" id="KAF3338483.1"/>
    </source>
</evidence>
<comment type="caution">
    <text evidence="5">The sequence shown here is derived from an EMBL/GenBank/DDBJ whole genome shotgun (WGS) entry which is preliminary data.</text>
</comment>
<keyword evidence="5" id="KW-0808">Transferase</keyword>
<feature type="transmembrane region" description="Helical" evidence="3">
    <location>
        <begin position="20"/>
        <end position="44"/>
    </location>
</feature>
<dbReference type="Proteomes" id="UP000623129">
    <property type="component" value="Unassembled WGS sequence"/>
</dbReference>
<keyword evidence="2" id="KW-0732">Signal</keyword>
<keyword evidence="3" id="KW-0472">Membrane</keyword>
<accession>A0A833RNG5</accession>
<protein>
    <submittedName>
        <fullName evidence="5">Wall-associated receptor kinase 1-like protein</fullName>
    </submittedName>
</protein>
<name>A0A833RNG5_9POAL</name>
<dbReference type="GO" id="GO:0016301">
    <property type="term" value="F:kinase activity"/>
    <property type="evidence" value="ECO:0007669"/>
    <property type="project" value="UniProtKB-KW"/>
</dbReference>
<comment type="subcellular location">
    <subcellularLocation>
        <location evidence="1">Membrane</location>
        <topology evidence="1">Single-pass membrane protein</topology>
    </subcellularLocation>
</comment>
<dbReference type="GO" id="GO:0016020">
    <property type="term" value="C:membrane"/>
    <property type="evidence" value="ECO:0007669"/>
    <property type="project" value="UniProtKB-SubCell"/>
</dbReference>
<keyword evidence="6" id="KW-1185">Reference proteome</keyword>
<dbReference type="InterPro" id="IPR025287">
    <property type="entry name" value="WAK_GUB"/>
</dbReference>
<keyword evidence="5" id="KW-0675">Receptor</keyword>
<evidence type="ECO:0000259" key="4">
    <source>
        <dbReference type="Pfam" id="PF13947"/>
    </source>
</evidence>
<dbReference type="OrthoDB" id="695736at2759"/>
<gene>
    <name evidence="5" type="ORF">FCM35_KLT17320</name>
</gene>
<keyword evidence="5" id="KW-0418">Kinase</keyword>
<keyword evidence="3" id="KW-0812">Transmembrane</keyword>
<evidence type="ECO:0000256" key="3">
    <source>
        <dbReference type="SAM" id="Phobius"/>
    </source>
</evidence>
<feature type="domain" description="Wall-associated receptor kinase galacturonan-binding" evidence="4">
    <location>
        <begin position="61"/>
        <end position="109"/>
    </location>
</feature>
<sequence>MVQYSFIMATNIMNETKRYSLLVVRTNTAAVAMILTQLFLLLFLQFKRIESLKNTIALPGCPENCGRIPIPYPFGIGPNCSLSEEFNINCNELYIDGTSSPYFLSGISNYTSYNSWIPYEILDISLSLGQARVSSQARGQSPT</sequence>
<reference evidence="5" key="1">
    <citation type="submission" date="2020-01" db="EMBL/GenBank/DDBJ databases">
        <title>Genome sequence of Kobresia littledalei, the first chromosome-level genome in the family Cyperaceae.</title>
        <authorList>
            <person name="Qu G."/>
        </authorList>
    </citation>
    <scope>NUCLEOTIDE SEQUENCE</scope>
    <source>
        <strain evidence="5">C.B.Clarke</strain>
        <tissue evidence="5">Leaf</tissue>
    </source>
</reference>
<evidence type="ECO:0000256" key="2">
    <source>
        <dbReference type="ARBA" id="ARBA00022729"/>
    </source>
</evidence>
<proteinExistence type="predicted"/>
<dbReference type="AlphaFoldDB" id="A0A833RNG5"/>
<dbReference type="EMBL" id="SWLB01000005">
    <property type="protein sequence ID" value="KAF3338483.1"/>
    <property type="molecule type" value="Genomic_DNA"/>
</dbReference>
<dbReference type="GO" id="GO:0030247">
    <property type="term" value="F:polysaccharide binding"/>
    <property type="evidence" value="ECO:0007669"/>
    <property type="project" value="InterPro"/>
</dbReference>